<keyword evidence="6 8" id="KW-1133">Transmembrane helix</keyword>
<evidence type="ECO:0000256" key="7">
    <source>
        <dbReference type="ARBA" id="ARBA00023136"/>
    </source>
</evidence>
<keyword evidence="7 8" id="KW-0472">Membrane</keyword>
<evidence type="ECO:0000256" key="3">
    <source>
        <dbReference type="ARBA" id="ARBA00017467"/>
    </source>
</evidence>
<accession>A0ABD1XJL2</accession>
<evidence type="ECO:0000313" key="9">
    <source>
        <dbReference type="EMBL" id="KAL2608954.1"/>
    </source>
</evidence>
<comment type="subcellular location">
    <subcellularLocation>
        <location evidence="1">Endoplasmic reticulum membrane</location>
        <topology evidence="1">Single-pass membrane protein</topology>
    </subcellularLocation>
</comment>
<keyword evidence="5" id="KW-0256">Endoplasmic reticulum</keyword>
<feature type="transmembrane region" description="Helical" evidence="8">
    <location>
        <begin position="13"/>
        <end position="35"/>
    </location>
</feature>
<gene>
    <name evidence="9" type="ORF">R1flu_027527</name>
</gene>
<comment type="similarity">
    <text evidence="2">Belongs to the ALG14 family.</text>
</comment>
<proteinExistence type="inferred from homology"/>
<evidence type="ECO:0000256" key="5">
    <source>
        <dbReference type="ARBA" id="ARBA00022824"/>
    </source>
</evidence>
<evidence type="ECO:0000256" key="6">
    <source>
        <dbReference type="ARBA" id="ARBA00022989"/>
    </source>
</evidence>
<dbReference type="InterPro" id="IPR013969">
    <property type="entry name" value="Oligosacch_biosynth_Alg14"/>
</dbReference>
<sequence length="230" mass="26257">MINEEDEPAVMRWWSILSLTLVVGFVVRLVTVWMFTGHPPVTAKGLRNQRPLKTLIVLGSGGHTAEILHIVEKMNFKNYSPRCYIAAVTDNHSLAKAKRLEEEKAGDDSKQCRYYRIYRSREVGQSYITSIGTTLFAMVHAFYLAFSIQPDLIICNGPGTCLPVCIAGLVLKVLGVRWVVMVYVESIARVRKLSLTGLLFYKLHLMDQFYVQWPKLQQNFPRAQYVGRLM</sequence>
<keyword evidence="10" id="KW-1185">Reference proteome</keyword>
<organism evidence="9 10">
    <name type="scientific">Riccia fluitans</name>
    <dbReference type="NCBI Taxonomy" id="41844"/>
    <lineage>
        <taxon>Eukaryota</taxon>
        <taxon>Viridiplantae</taxon>
        <taxon>Streptophyta</taxon>
        <taxon>Embryophyta</taxon>
        <taxon>Marchantiophyta</taxon>
        <taxon>Marchantiopsida</taxon>
        <taxon>Marchantiidae</taxon>
        <taxon>Marchantiales</taxon>
        <taxon>Ricciaceae</taxon>
        <taxon>Riccia</taxon>
    </lineage>
</organism>
<dbReference type="EMBL" id="JBHFFA010000008">
    <property type="protein sequence ID" value="KAL2608954.1"/>
    <property type="molecule type" value="Genomic_DNA"/>
</dbReference>
<feature type="transmembrane region" description="Helical" evidence="8">
    <location>
        <begin position="126"/>
        <end position="146"/>
    </location>
</feature>
<protein>
    <recommendedName>
        <fullName evidence="3">UDP-N-acetylglucosamine transferase subunit ALG14</fullName>
    </recommendedName>
</protein>
<evidence type="ECO:0000256" key="4">
    <source>
        <dbReference type="ARBA" id="ARBA00022692"/>
    </source>
</evidence>
<dbReference type="GO" id="GO:0005789">
    <property type="term" value="C:endoplasmic reticulum membrane"/>
    <property type="evidence" value="ECO:0007669"/>
    <property type="project" value="UniProtKB-SubCell"/>
</dbReference>
<dbReference type="PANTHER" id="PTHR12154:SF4">
    <property type="entry name" value="UDP-N-ACETYLGLUCOSAMINE TRANSFERASE SUBUNIT ALG14 HOMOLOG"/>
    <property type="match status" value="1"/>
</dbReference>
<dbReference type="PANTHER" id="PTHR12154">
    <property type="entry name" value="GLYCOSYL TRANSFERASE-RELATED"/>
    <property type="match status" value="1"/>
</dbReference>
<name>A0ABD1XJL2_9MARC</name>
<dbReference type="AlphaFoldDB" id="A0ABD1XJL2"/>
<dbReference type="Gene3D" id="3.40.50.2000">
    <property type="entry name" value="Glycogen Phosphorylase B"/>
    <property type="match status" value="1"/>
</dbReference>
<comment type="caution">
    <text evidence="9">The sequence shown here is derived from an EMBL/GenBank/DDBJ whole genome shotgun (WGS) entry which is preliminary data.</text>
</comment>
<evidence type="ECO:0000256" key="8">
    <source>
        <dbReference type="SAM" id="Phobius"/>
    </source>
</evidence>
<dbReference type="Proteomes" id="UP001605036">
    <property type="component" value="Unassembled WGS sequence"/>
</dbReference>
<evidence type="ECO:0000256" key="2">
    <source>
        <dbReference type="ARBA" id="ARBA00009731"/>
    </source>
</evidence>
<dbReference type="Pfam" id="PF08660">
    <property type="entry name" value="Alg14"/>
    <property type="match status" value="1"/>
</dbReference>
<evidence type="ECO:0000313" key="10">
    <source>
        <dbReference type="Proteomes" id="UP001605036"/>
    </source>
</evidence>
<feature type="transmembrane region" description="Helical" evidence="8">
    <location>
        <begin position="166"/>
        <end position="184"/>
    </location>
</feature>
<reference evidence="9 10" key="1">
    <citation type="submission" date="2024-09" db="EMBL/GenBank/DDBJ databases">
        <title>Chromosome-scale assembly of Riccia fluitans.</title>
        <authorList>
            <person name="Paukszto L."/>
            <person name="Sawicki J."/>
            <person name="Karawczyk K."/>
            <person name="Piernik-Szablinska J."/>
            <person name="Szczecinska M."/>
            <person name="Mazdziarz M."/>
        </authorList>
    </citation>
    <scope>NUCLEOTIDE SEQUENCE [LARGE SCALE GENOMIC DNA]</scope>
    <source>
        <strain evidence="9">Rf_01</strain>
        <tissue evidence="9">Aerial parts of the thallus</tissue>
    </source>
</reference>
<keyword evidence="4 8" id="KW-0812">Transmembrane</keyword>
<evidence type="ECO:0000256" key="1">
    <source>
        <dbReference type="ARBA" id="ARBA00004389"/>
    </source>
</evidence>